<dbReference type="Proteomes" id="UP000179324">
    <property type="component" value="Unassembled WGS sequence"/>
</dbReference>
<dbReference type="InterPro" id="IPR013320">
    <property type="entry name" value="ConA-like_dom_sf"/>
</dbReference>
<keyword evidence="1" id="KW-0472">Membrane</keyword>
<protein>
    <recommendedName>
        <fullName evidence="4">LamG-like jellyroll fold domain-containing protein</fullName>
    </recommendedName>
</protein>
<dbReference type="Pfam" id="PF07963">
    <property type="entry name" value="N_methyl"/>
    <property type="match status" value="1"/>
</dbReference>
<dbReference type="EMBL" id="MFKI01000040">
    <property type="protein sequence ID" value="OGG37971.1"/>
    <property type="molecule type" value="Genomic_DNA"/>
</dbReference>
<accession>A0A1F6BM33</accession>
<dbReference type="SUPFAM" id="SSF49899">
    <property type="entry name" value="Concanavalin A-like lectins/glucanases"/>
    <property type="match status" value="1"/>
</dbReference>
<dbReference type="Gene3D" id="2.60.120.200">
    <property type="match status" value="1"/>
</dbReference>
<dbReference type="Pfam" id="PF13385">
    <property type="entry name" value="Laminin_G_3"/>
    <property type="match status" value="1"/>
</dbReference>
<keyword evidence="1" id="KW-0812">Transmembrane</keyword>
<organism evidence="2 3">
    <name type="scientific">Candidatus Jorgensenbacteria bacterium GWC1_48_12</name>
    <dbReference type="NCBI Taxonomy" id="1798469"/>
    <lineage>
        <taxon>Bacteria</taxon>
        <taxon>Candidatus Joergenseniibacteriota</taxon>
    </lineage>
</organism>
<reference evidence="2 3" key="1">
    <citation type="journal article" date="2016" name="Nat. Commun.">
        <title>Thousands of microbial genomes shed light on interconnected biogeochemical processes in an aquifer system.</title>
        <authorList>
            <person name="Anantharaman K."/>
            <person name="Brown C.T."/>
            <person name="Hug L.A."/>
            <person name="Sharon I."/>
            <person name="Castelle C.J."/>
            <person name="Probst A.J."/>
            <person name="Thomas B.C."/>
            <person name="Singh A."/>
            <person name="Wilkins M.J."/>
            <person name="Karaoz U."/>
            <person name="Brodie E.L."/>
            <person name="Williams K.H."/>
            <person name="Hubbard S.S."/>
            <person name="Banfield J.F."/>
        </authorList>
    </citation>
    <scope>NUCLEOTIDE SEQUENCE [LARGE SCALE GENOMIC DNA]</scope>
</reference>
<comment type="caution">
    <text evidence="2">The sequence shown here is derived from an EMBL/GenBank/DDBJ whole genome shotgun (WGS) entry which is preliminary data.</text>
</comment>
<evidence type="ECO:0000313" key="3">
    <source>
        <dbReference type="Proteomes" id="UP000179324"/>
    </source>
</evidence>
<evidence type="ECO:0000313" key="2">
    <source>
        <dbReference type="EMBL" id="OGG37971.1"/>
    </source>
</evidence>
<keyword evidence="1" id="KW-1133">Transmembrane helix</keyword>
<gene>
    <name evidence="2" type="ORF">A2127_02340</name>
</gene>
<evidence type="ECO:0000256" key="1">
    <source>
        <dbReference type="SAM" id="Phobius"/>
    </source>
</evidence>
<feature type="transmembrane region" description="Helical" evidence="1">
    <location>
        <begin position="21"/>
        <end position="47"/>
    </location>
</feature>
<dbReference type="AlphaFoldDB" id="A0A1F6BM33"/>
<name>A0A1F6BM33_9BACT</name>
<proteinExistence type="predicted"/>
<evidence type="ECO:0008006" key="4">
    <source>
        <dbReference type="Google" id="ProtNLM"/>
    </source>
</evidence>
<dbReference type="InterPro" id="IPR012902">
    <property type="entry name" value="N_methyl_site"/>
</dbReference>
<sequence length="430" mass="45849">MKTNRPSSCQTIKLRAREGQSLIEVLIGLAIGAILIGAASLGIVFILRSSTTTQYLQSGTQLNQDLVDRVRSVAGATWQDLHDLTKGTTSYFVSASGTEQIIIEGKEGAVSNEIFDGLVGRWGFDEATSTATTTTFDTSGKSNHGTITSGAATRATSTCKVSYCLNFNGIDDGVNVGSSSNYNSSSFSLAMWINPITIKSGDQYNNIVMGRESYLSSGFRFGIRNSGQMLFWTGQSGGTLSLQSNSSLAVGSFYHVVVTYSGTTGNIYVNGISDGSASGSYVVPTGVSLWINGGIGGAQESNTYIDDVRWYNRALSADEVQRLWNSTVFTRYFTIENVMRDSNGDITAAGGNDDPSTQKITSYVEWPGAGTATGQVSIIDYVTRWANRILNQSDWSGGSGESGVLTDPSNRYYDATSVSNPAGSIRIEGL</sequence>